<accession>A0A193LLD4</accession>
<dbReference type="OrthoDB" id="9805807at2"/>
<evidence type="ECO:0000256" key="7">
    <source>
        <dbReference type="ARBA" id="ARBA00049180"/>
    </source>
</evidence>
<comment type="cofactor">
    <cofactor evidence="1 12">
        <name>pyridoxal 5'-phosphate</name>
        <dbReference type="ChEBI" id="CHEBI:597326"/>
    </cofactor>
</comment>
<dbReference type="InterPro" id="IPR015424">
    <property type="entry name" value="PyrdxlP-dep_Trfase"/>
</dbReference>
<proteinExistence type="inferred from homology"/>
<dbReference type="InterPro" id="IPR015422">
    <property type="entry name" value="PyrdxlP-dep_Trfase_small"/>
</dbReference>
<dbReference type="SUPFAM" id="SSF53383">
    <property type="entry name" value="PLP-dependent transferases"/>
    <property type="match status" value="1"/>
</dbReference>
<evidence type="ECO:0000313" key="13">
    <source>
        <dbReference type="EMBL" id="ANO53204.1"/>
    </source>
</evidence>
<name>A0A193LLD4_9GAMM</name>
<keyword evidence="14" id="KW-1185">Reference proteome</keyword>
<evidence type="ECO:0000256" key="12">
    <source>
        <dbReference type="RuleBase" id="RU362118"/>
    </source>
</evidence>
<reference evidence="13 14" key="1">
    <citation type="submission" date="2016-06" db="EMBL/GenBank/DDBJ databases">
        <title>Complete genome sequence of a deep-branching marine Gamma Proteobacterium Woeseia oceani type strain XK5.</title>
        <authorList>
            <person name="Mu D."/>
            <person name="Du Z."/>
        </authorList>
    </citation>
    <scope>NUCLEOTIDE SEQUENCE [LARGE SCALE GENOMIC DNA]</scope>
    <source>
        <strain evidence="13 14">XK5</strain>
    </source>
</reference>
<dbReference type="PANTHER" id="PTHR11808">
    <property type="entry name" value="TRANS-SULFURATION ENZYME FAMILY MEMBER"/>
    <property type="match status" value="1"/>
</dbReference>
<dbReference type="CDD" id="cd00614">
    <property type="entry name" value="CGS_like"/>
    <property type="match status" value="1"/>
</dbReference>
<keyword evidence="6" id="KW-0456">Lyase</keyword>
<evidence type="ECO:0000256" key="2">
    <source>
        <dbReference type="ARBA" id="ARBA00008667"/>
    </source>
</evidence>
<evidence type="ECO:0000256" key="6">
    <source>
        <dbReference type="ARBA" id="ARBA00023239"/>
    </source>
</evidence>
<comment type="catalytic activity">
    <reaction evidence="7">
        <text>L-methionine + H2O = methanethiol + 2-oxobutanoate + NH4(+)</text>
        <dbReference type="Rhea" id="RHEA:23800"/>
        <dbReference type="ChEBI" id="CHEBI:15377"/>
        <dbReference type="ChEBI" id="CHEBI:16007"/>
        <dbReference type="ChEBI" id="CHEBI:16763"/>
        <dbReference type="ChEBI" id="CHEBI:28938"/>
        <dbReference type="ChEBI" id="CHEBI:57844"/>
        <dbReference type="EC" id="4.4.1.11"/>
    </reaction>
</comment>
<dbReference type="AlphaFoldDB" id="A0A193LLD4"/>
<evidence type="ECO:0000256" key="10">
    <source>
        <dbReference type="ARBA" id="ARBA00078333"/>
    </source>
</evidence>
<dbReference type="EC" id="4.4.1.11" evidence="3"/>
<dbReference type="GO" id="GO:0030170">
    <property type="term" value="F:pyridoxal phosphate binding"/>
    <property type="evidence" value="ECO:0007669"/>
    <property type="project" value="InterPro"/>
</dbReference>
<evidence type="ECO:0000313" key="14">
    <source>
        <dbReference type="Proteomes" id="UP000092695"/>
    </source>
</evidence>
<dbReference type="Pfam" id="PF01053">
    <property type="entry name" value="Cys_Met_Meta_PP"/>
    <property type="match status" value="1"/>
</dbReference>
<comment type="subunit">
    <text evidence="9">Homotetramer; dimer of active dimers.</text>
</comment>
<dbReference type="RefSeq" id="WP_068619304.1">
    <property type="nucleotide sequence ID" value="NZ_CP016268.1"/>
</dbReference>
<protein>
    <recommendedName>
        <fullName evidence="4">L-methionine gamma-lyase</fullName>
        <ecNumber evidence="3">4.4.1.11</ecNumber>
    </recommendedName>
    <alternativeName>
        <fullName evidence="10">L-methionine-alpha-deamino-gamma-mercaptomethane-lyase</fullName>
    </alternativeName>
</protein>
<dbReference type="Gene3D" id="3.90.1150.10">
    <property type="entry name" value="Aspartate Aminotransferase, domain 1"/>
    <property type="match status" value="1"/>
</dbReference>
<evidence type="ECO:0000256" key="4">
    <source>
        <dbReference type="ARBA" id="ARBA00019040"/>
    </source>
</evidence>
<gene>
    <name evidence="13" type="ORF">BA177_12235</name>
</gene>
<evidence type="ECO:0000256" key="11">
    <source>
        <dbReference type="PIRSR" id="PIRSR001434-2"/>
    </source>
</evidence>
<dbReference type="PANTHER" id="PTHR11808:SF80">
    <property type="entry name" value="CYSTATHIONINE GAMMA-LYASE"/>
    <property type="match status" value="1"/>
</dbReference>
<keyword evidence="5 11" id="KW-0663">Pyridoxal phosphate</keyword>
<evidence type="ECO:0000256" key="9">
    <source>
        <dbReference type="ARBA" id="ARBA00064130"/>
    </source>
</evidence>
<dbReference type="GO" id="GO:0005737">
    <property type="term" value="C:cytoplasm"/>
    <property type="evidence" value="ECO:0007669"/>
    <property type="project" value="TreeGrafter"/>
</dbReference>
<dbReference type="EMBL" id="CP016268">
    <property type="protein sequence ID" value="ANO53204.1"/>
    <property type="molecule type" value="Genomic_DNA"/>
</dbReference>
<dbReference type="InterPro" id="IPR054542">
    <property type="entry name" value="Cys_met_metab_PP"/>
</dbReference>
<dbReference type="InterPro" id="IPR015421">
    <property type="entry name" value="PyrdxlP-dep_Trfase_major"/>
</dbReference>
<dbReference type="Proteomes" id="UP000092695">
    <property type="component" value="Chromosome"/>
</dbReference>
<dbReference type="STRING" id="1548547.BA177_12235"/>
<evidence type="ECO:0000256" key="5">
    <source>
        <dbReference type="ARBA" id="ARBA00022898"/>
    </source>
</evidence>
<dbReference type="FunFam" id="3.90.1150.10:FF:000008">
    <property type="entry name" value="Cystathionine gamma-synthase"/>
    <property type="match status" value="1"/>
</dbReference>
<dbReference type="GO" id="GO:0018826">
    <property type="term" value="F:methionine gamma-lyase activity"/>
    <property type="evidence" value="ECO:0007669"/>
    <property type="project" value="UniProtKB-EC"/>
</dbReference>
<dbReference type="GO" id="GO:0047982">
    <property type="term" value="F:homocysteine desulfhydrase activity"/>
    <property type="evidence" value="ECO:0007669"/>
    <property type="project" value="UniProtKB-EC"/>
</dbReference>
<feature type="modified residue" description="N6-(pyridoxal phosphate)lysine" evidence="11">
    <location>
        <position position="198"/>
    </location>
</feature>
<dbReference type="PROSITE" id="PS00868">
    <property type="entry name" value="CYS_MET_METAB_PP"/>
    <property type="match status" value="1"/>
</dbReference>
<sequence>MRFRSKQVHAGVTPDPTTGAILTPIYQSTTFVQESVDTYLAKGYSYSRSGNPTVRALEKKLAVLEGGADATCFTTGMSAVHGTMLAFLSAGDHAIISDVAYGGTYRLCTKVLNRFGIDFTFADTADPAAVKAAVRKNTKLFLTETPANPTMKLSDIAAISEIAQAAKAVHVVDNTFLTPCYQQALELGADLSLHSTTKYFDGHNATVGGAVIAKTKELDEKLRFIQNSTGSIMSPQVAWLTLQGCKTLSVRMDQQSANAMAIARYLEKHDKVKQVAYPGLESFSQHELAKKQASGFGAMMWFEVKGGVKAGKQLMDNIELWTLAENLGSVESLITHPVTMTHAAVEKKERERVGIIDGLVRLSVGLEDAEDLIEALEKALAAIKV</sequence>
<evidence type="ECO:0000256" key="3">
    <source>
        <dbReference type="ARBA" id="ARBA00012222"/>
    </source>
</evidence>
<evidence type="ECO:0000256" key="8">
    <source>
        <dbReference type="ARBA" id="ARBA00050802"/>
    </source>
</evidence>
<organism evidence="13 14">
    <name type="scientific">Woeseia oceani</name>
    <dbReference type="NCBI Taxonomy" id="1548547"/>
    <lineage>
        <taxon>Bacteria</taxon>
        <taxon>Pseudomonadati</taxon>
        <taxon>Pseudomonadota</taxon>
        <taxon>Gammaproteobacteria</taxon>
        <taxon>Woeseiales</taxon>
        <taxon>Woeseiaceae</taxon>
        <taxon>Woeseia</taxon>
    </lineage>
</organism>
<comment type="catalytic activity">
    <reaction evidence="8">
        <text>L-homocysteine + H2O = 2-oxobutanoate + hydrogen sulfide + NH4(+) + H(+)</text>
        <dbReference type="Rhea" id="RHEA:14501"/>
        <dbReference type="ChEBI" id="CHEBI:15377"/>
        <dbReference type="ChEBI" id="CHEBI:15378"/>
        <dbReference type="ChEBI" id="CHEBI:16763"/>
        <dbReference type="ChEBI" id="CHEBI:28938"/>
        <dbReference type="ChEBI" id="CHEBI:29919"/>
        <dbReference type="ChEBI" id="CHEBI:58199"/>
        <dbReference type="EC" id="4.4.1.2"/>
    </reaction>
</comment>
<dbReference type="PIRSF" id="PIRSF001434">
    <property type="entry name" value="CGS"/>
    <property type="match status" value="1"/>
</dbReference>
<dbReference type="GO" id="GO:0019346">
    <property type="term" value="P:transsulfuration"/>
    <property type="evidence" value="ECO:0007669"/>
    <property type="project" value="InterPro"/>
</dbReference>
<evidence type="ECO:0000256" key="1">
    <source>
        <dbReference type="ARBA" id="ARBA00001933"/>
    </source>
</evidence>
<dbReference type="FunFam" id="3.40.640.10:FF:000046">
    <property type="entry name" value="Cystathionine gamma-lyase"/>
    <property type="match status" value="1"/>
</dbReference>
<dbReference type="Gene3D" id="3.40.640.10">
    <property type="entry name" value="Type I PLP-dependent aspartate aminotransferase-like (Major domain)"/>
    <property type="match status" value="1"/>
</dbReference>
<dbReference type="InterPro" id="IPR000277">
    <property type="entry name" value="Cys/Met-Metab_PyrdxlP-dep_enz"/>
</dbReference>
<dbReference type="KEGG" id="woc:BA177_12235"/>
<comment type="similarity">
    <text evidence="2">Belongs to the trans-sulfuration enzymes family. L-methionine gamma-lyase subfamily.</text>
</comment>